<dbReference type="InterPro" id="IPR002793">
    <property type="entry name" value="Endonuclease_NucS"/>
</dbReference>
<evidence type="ECO:0000256" key="1">
    <source>
        <dbReference type="ARBA" id="ARBA00023125"/>
    </source>
</evidence>
<dbReference type="GO" id="GO:0003677">
    <property type="term" value="F:DNA binding"/>
    <property type="evidence" value="ECO:0007669"/>
    <property type="project" value="UniProtKB-KW"/>
</dbReference>
<dbReference type="Gene3D" id="3.40.1350.10">
    <property type="match status" value="1"/>
</dbReference>
<accession>A0A517QQV3</accession>
<evidence type="ECO:0000313" key="3">
    <source>
        <dbReference type="EMBL" id="QDT34017.1"/>
    </source>
</evidence>
<dbReference type="OrthoDB" id="570199at2"/>
<dbReference type="Proteomes" id="UP000315724">
    <property type="component" value="Chromosome"/>
</dbReference>
<sequence length="366" mass="41139">MPIEVGLWKMGETPQRVEFSAMETEQRLEDVLFKDLSILDPNLLLIGRQVPTAFGKFIDLLAIDREGNLTVIELKRDKTPREVVAQVLDYGSWVRHLEDDDIASIFDAYTHKYYPNEGTTSLDEAFCKYFSTEEMPEALNEVHELVVVAAELDDSTERIINYLTDFGVAVNAVFFRFFKDGDSEYISRAWLIEPDQVEAKVVEKREKLPWNGEYYVSFGGAQNRDWDEACKYGFVSAGGGSWYTKSLGMLSEDARIWVNIPGEGYVGVGRVVQEAAPIDGFLVDDGEGNKVPITGLALKISQSTTAIQDPEKAEHLVGVEWIKTVPVSNAIREKGFFGNQNSAAKPRSKKWPHTVERLKARLGVND</sequence>
<dbReference type="InterPro" id="IPR048301">
    <property type="entry name" value="NucS_C"/>
</dbReference>
<proteinExistence type="predicted"/>
<dbReference type="InterPro" id="IPR011856">
    <property type="entry name" value="tRNA_endonuc-like_dom_sf"/>
</dbReference>
<dbReference type="Pfam" id="PF01939">
    <property type="entry name" value="NucS_C"/>
    <property type="match status" value="1"/>
</dbReference>
<organism evidence="3 4">
    <name type="scientific">Thalassoglobus polymorphus</name>
    <dbReference type="NCBI Taxonomy" id="2527994"/>
    <lineage>
        <taxon>Bacteria</taxon>
        <taxon>Pseudomonadati</taxon>
        <taxon>Planctomycetota</taxon>
        <taxon>Planctomycetia</taxon>
        <taxon>Planctomycetales</taxon>
        <taxon>Planctomycetaceae</taxon>
        <taxon>Thalassoglobus</taxon>
    </lineage>
</organism>
<reference evidence="3 4" key="1">
    <citation type="submission" date="2019-02" db="EMBL/GenBank/DDBJ databases">
        <title>Deep-cultivation of Planctomycetes and their phenomic and genomic characterization uncovers novel biology.</title>
        <authorList>
            <person name="Wiegand S."/>
            <person name="Jogler M."/>
            <person name="Boedeker C."/>
            <person name="Pinto D."/>
            <person name="Vollmers J."/>
            <person name="Rivas-Marin E."/>
            <person name="Kohn T."/>
            <person name="Peeters S.H."/>
            <person name="Heuer A."/>
            <person name="Rast P."/>
            <person name="Oberbeckmann S."/>
            <person name="Bunk B."/>
            <person name="Jeske O."/>
            <person name="Meyerdierks A."/>
            <person name="Storesund J.E."/>
            <person name="Kallscheuer N."/>
            <person name="Luecker S."/>
            <person name="Lage O.M."/>
            <person name="Pohl T."/>
            <person name="Merkel B.J."/>
            <person name="Hornburger P."/>
            <person name="Mueller R.-W."/>
            <person name="Bruemmer F."/>
            <person name="Labrenz M."/>
            <person name="Spormann A.M."/>
            <person name="Op den Camp H."/>
            <person name="Overmann J."/>
            <person name="Amann R."/>
            <person name="Jetten M.S.M."/>
            <person name="Mascher T."/>
            <person name="Medema M.H."/>
            <person name="Devos D.P."/>
            <person name="Kaster A.-K."/>
            <person name="Ovreas L."/>
            <person name="Rohde M."/>
            <person name="Galperin M.Y."/>
            <person name="Jogler C."/>
        </authorList>
    </citation>
    <scope>NUCLEOTIDE SEQUENCE [LARGE SCALE GENOMIC DNA]</scope>
    <source>
        <strain evidence="3 4">Mal48</strain>
    </source>
</reference>
<name>A0A517QQV3_9PLAN</name>
<dbReference type="RefSeq" id="WP_145201271.1">
    <property type="nucleotide sequence ID" value="NZ_CP036267.1"/>
</dbReference>
<evidence type="ECO:0000259" key="2">
    <source>
        <dbReference type="Pfam" id="PF01939"/>
    </source>
</evidence>
<dbReference type="EMBL" id="CP036267">
    <property type="protein sequence ID" value="QDT34017.1"/>
    <property type="molecule type" value="Genomic_DNA"/>
</dbReference>
<keyword evidence="4" id="KW-1185">Reference proteome</keyword>
<dbReference type="KEGG" id="tpol:Mal48_32740"/>
<feature type="domain" description="Endonuclease NucS C-terminal" evidence="2">
    <location>
        <begin position="25"/>
        <end position="93"/>
    </location>
</feature>
<evidence type="ECO:0000313" key="4">
    <source>
        <dbReference type="Proteomes" id="UP000315724"/>
    </source>
</evidence>
<dbReference type="GO" id="GO:0004519">
    <property type="term" value="F:endonuclease activity"/>
    <property type="evidence" value="ECO:0007669"/>
    <property type="project" value="InterPro"/>
</dbReference>
<dbReference type="CDD" id="cd22341">
    <property type="entry name" value="NucS-like"/>
    <property type="match status" value="1"/>
</dbReference>
<keyword evidence="1" id="KW-0238">DNA-binding</keyword>
<gene>
    <name evidence="3" type="ORF">Mal48_32740</name>
</gene>
<protein>
    <recommendedName>
        <fullName evidence="2">Endonuclease NucS C-terminal domain-containing protein</fullName>
    </recommendedName>
</protein>
<dbReference type="AlphaFoldDB" id="A0A517QQV3"/>